<gene>
    <name evidence="2" type="ORF">Fadolivirus_1_167</name>
</gene>
<accession>A0A7D3QTV0</accession>
<dbReference type="EMBL" id="MT418680">
    <property type="protein sequence ID" value="QKF93625.1"/>
    <property type="molecule type" value="Genomic_DNA"/>
</dbReference>
<feature type="transmembrane region" description="Helical" evidence="1">
    <location>
        <begin position="9"/>
        <end position="28"/>
    </location>
</feature>
<proteinExistence type="predicted"/>
<organism evidence="2 3">
    <name type="scientific">Fadolivirus FV1/VV64</name>
    <dbReference type="NCBI Taxonomy" id="3070911"/>
    <lineage>
        <taxon>Viruses</taxon>
        <taxon>Varidnaviria</taxon>
        <taxon>Bamfordvirae</taxon>
        <taxon>Nucleocytoviricota</taxon>
        <taxon>Megaviricetes</taxon>
        <taxon>Imitervirales</taxon>
        <taxon>Mimiviridae</taxon>
        <taxon>Klosneuvirinae</taxon>
        <taxon>Fadolivirus</taxon>
        <taxon>Fadolivirus algeromassiliense</taxon>
    </lineage>
</organism>
<keyword evidence="1" id="KW-0812">Transmembrane</keyword>
<dbReference type="Proteomes" id="UP001162001">
    <property type="component" value="Segment"/>
</dbReference>
<keyword evidence="1" id="KW-1133">Transmembrane helix</keyword>
<reference evidence="2 3" key="1">
    <citation type="submission" date="2020-04" db="EMBL/GenBank/DDBJ databases">
        <title>Advantages and limits of metagenomic assembly and binning of a giant virus.</title>
        <authorList>
            <person name="Schulz F."/>
            <person name="Andreani J."/>
            <person name="Francis R."/>
            <person name="Boudjemaa H."/>
            <person name="Bou Khalil J.Y."/>
            <person name="Lee J."/>
            <person name="La Scola B."/>
            <person name="Woyke T."/>
        </authorList>
    </citation>
    <scope>NUCLEOTIDE SEQUENCE [LARGE SCALE GENOMIC DNA]</scope>
    <source>
        <strain evidence="2 3">FV1/VV64</strain>
    </source>
</reference>
<keyword evidence="1" id="KW-0472">Membrane</keyword>
<evidence type="ECO:0000313" key="2">
    <source>
        <dbReference type="EMBL" id="QKF93625.1"/>
    </source>
</evidence>
<sequence>MDKIICHPALVYLIVGLIMLCVGVLLKLNTSDLAITFSQLSCIIIVTLILMGLCNIAPQISWVITTIFIICTISIIISIVMNWIAPPLI</sequence>
<name>A0A7D3QTV0_9VIRU</name>
<feature type="transmembrane region" description="Helical" evidence="1">
    <location>
        <begin position="60"/>
        <end position="85"/>
    </location>
</feature>
<keyword evidence="3" id="KW-1185">Reference proteome</keyword>
<feature type="transmembrane region" description="Helical" evidence="1">
    <location>
        <begin position="34"/>
        <end position="53"/>
    </location>
</feature>
<evidence type="ECO:0000256" key="1">
    <source>
        <dbReference type="SAM" id="Phobius"/>
    </source>
</evidence>
<protein>
    <submittedName>
        <fullName evidence="2">Uncharacterized protein</fullName>
    </submittedName>
</protein>
<evidence type="ECO:0000313" key="3">
    <source>
        <dbReference type="Proteomes" id="UP001162001"/>
    </source>
</evidence>